<dbReference type="EMBL" id="SSOD01000005">
    <property type="protein sequence ID" value="THF62190.1"/>
    <property type="molecule type" value="Genomic_DNA"/>
</dbReference>
<gene>
    <name evidence="1" type="ORF">E6O51_08545</name>
</gene>
<comment type="caution">
    <text evidence="1">The sequence shown here is derived from an EMBL/GenBank/DDBJ whole genome shotgun (WGS) entry which is preliminary data.</text>
</comment>
<dbReference type="RefSeq" id="WP_136384553.1">
    <property type="nucleotide sequence ID" value="NZ_SSOD01000005.1"/>
</dbReference>
<name>A0A4S4AQY7_9RHOO</name>
<reference evidence="1 2" key="1">
    <citation type="submission" date="2019-04" db="EMBL/GenBank/DDBJ databases">
        <title>Azoarcus rhizosphaerae sp. nov. isolated from rhizosphere of Ficus religiosa.</title>
        <authorList>
            <person name="Lin S.-Y."/>
            <person name="Hameed A."/>
            <person name="Hsu Y.-H."/>
            <person name="Young C.-C."/>
        </authorList>
    </citation>
    <scope>NUCLEOTIDE SEQUENCE [LARGE SCALE GENOMIC DNA]</scope>
    <source>
        <strain evidence="1 2">CC-YHH848</strain>
    </source>
</reference>
<proteinExistence type="predicted"/>
<evidence type="ECO:0000313" key="1">
    <source>
        <dbReference type="EMBL" id="THF62190.1"/>
    </source>
</evidence>
<protein>
    <submittedName>
        <fullName evidence="1">Uncharacterized protein</fullName>
    </submittedName>
</protein>
<dbReference type="Proteomes" id="UP000307956">
    <property type="component" value="Unassembled WGS sequence"/>
</dbReference>
<dbReference type="AlphaFoldDB" id="A0A4S4AQY7"/>
<accession>A0A4S4AQY7</accession>
<evidence type="ECO:0000313" key="2">
    <source>
        <dbReference type="Proteomes" id="UP000307956"/>
    </source>
</evidence>
<sequence>MCSCLIALPGNSRDPHNEPPILTADLHVYDPLDGHFRNERTHRQIEYPEFWWARESDVLAELAGVEAVAAG</sequence>
<keyword evidence="2" id="KW-1185">Reference proteome</keyword>
<organism evidence="1 2">
    <name type="scientific">Pseudothauera rhizosphaerae</name>
    <dbReference type="NCBI Taxonomy" id="2565932"/>
    <lineage>
        <taxon>Bacteria</taxon>
        <taxon>Pseudomonadati</taxon>
        <taxon>Pseudomonadota</taxon>
        <taxon>Betaproteobacteria</taxon>
        <taxon>Rhodocyclales</taxon>
        <taxon>Zoogloeaceae</taxon>
        <taxon>Pseudothauera</taxon>
    </lineage>
</organism>